<dbReference type="Gene3D" id="3.40.50.150">
    <property type="entry name" value="Vaccinia Virus protein VP39"/>
    <property type="match status" value="1"/>
</dbReference>
<accession>A0ABD6FHY0</accession>
<dbReference type="PANTHER" id="PTHR43861">
    <property type="entry name" value="TRANS-ACONITATE 2-METHYLTRANSFERASE-RELATED"/>
    <property type="match status" value="1"/>
</dbReference>
<dbReference type="InterPro" id="IPR041698">
    <property type="entry name" value="Methyltransf_25"/>
</dbReference>
<keyword evidence="1 4" id="KW-0489">Methyltransferase</keyword>
<dbReference type="SUPFAM" id="SSF53335">
    <property type="entry name" value="S-adenosyl-L-methionine-dependent methyltransferases"/>
    <property type="match status" value="1"/>
</dbReference>
<reference evidence="4 5" key="1">
    <citation type="journal article" date="2021" name="BMC Genomics">
        <title>Genome-resolved metagenome and metatranscriptome analyses of thermophilic composting reveal key bacterial players and their metabolic interactions.</title>
        <authorList>
            <person name="Braga L.P.P."/>
            <person name="Pereira R.V."/>
            <person name="Martins L.F."/>
            <person name="Moura L.M.S."/>
            <person name="Sanchez F.B."/>
            <person name="Patane J.S.L."/>
            <person name="da Silva A.M."/>
            <person name="Setubal J.C."/>
        </authorList>
    </citation>
    <scope>NUCLEOTIDE SEQUENCE [LARGE SCALE GENOMIC DNA]</scope>
    <source>
        <strain evidence="4">ZC4RG45</strain>
    </source>
</reference>
<dbReference type="CDD" id="cd02440">
    <property type="entry name" value="AdoMet_MTases"/>
    <property type="match status" value="1"/>
</dbReference>
<keyword evidence="2" id="KW-0808">Transferase</keyword>
<gene>
    <name evidence="4" type="ORF">DIU77_014655</name>
</gene>
<dbReference type="PANTHER" id="PTHR43861:SF1">
    <property type="entry name" value="TRANS-ACONITATE 2-METHYLTRANSFERASE"/>
    <property type="match status" value="1"/>
</dbReference>
<organism evidence="4 5">
    <name type="scientific">Thermocrispum agreste</name>
    <dbReference type="NCBI Taxonomy" id="37925"/>
    <lineage>
        <taxon>Bacteria</taxon>
        <taxon>Bacillati</taxon>
        <taxon>Actinomycetota</taxon>
        <taxon>Actinomycetes</taxon>
        <taxon>Pseudonocardiales</taxon>
        <taxon>Pseudonocardiaceae</taxon>
        <taxon>Thermocrispum</taxon>
    </lineage>
</organism>
<dbReference type="Pfam" id="PF13649">
    <property type="entry name" value="Methyltransf_25"/>
    <property type="match status" value="1"/>
</dbReference>
<comment type="caution">
    <text evidence="4">The sequence shown here is derived from an EMBL/GenBank/DDBJ whole genome shotgun (WGS) entry which is preliminary data.</text>
</comment>
<feature type="domain" description="Methyltransferase" evidence="3">
    <location>
        <begin position="47"/>
        <end position="143"/>
    </location>
</feature>
<evidence type="ECO:0000256" key="2">
    <source>
        <dbReference type="ARBA" id="ARBA00022679"/>
    </source>
</evidence>
<dbReference type="EMBL" id="QGUI02000219">
    <property type="protein sequence ID" value="MFO7193478.1"/>
    <property type="molecule type" value="Genomic_DNA"/>
</dbReference>
<dbReference type="AlphaFoldDB" id="A0ABD6FHY0"/>
<proteinExistence type="predicted"/>
<dbReference type="GO" id="GO:0032259">
    <property type="term" value="P:methylation"/>
    <property type="evidence" value="ECO:0007669"/>
    <property type="project" value="UniProtKB-KW"/>
</dbReference>
<dbReference type="InterPro" id="IPR029063">
    <property type="entry name" value="SAM-dependent_MTases_sf"/>
</dbReference>
<protein>
    <submittedName>
        <fullName evidence="4">Methyltransferase domain-containing protein</fullName>
    </submittedName>
</protein>
<evidence type="ECO:0000256" key="1">
    <source>
        <dbReference type="ARBA" id="ARBA00022603"/>
    </source>
</evidence>
<evidence type="ECO:0000313" key="4">
    <source>
        <dbReference type="EMBL" id="MFO7193478.1"/>
    </source>
</evidence>
<name>A0ABD6FHY0_9PSEU</name>
<dbReference type="GO" id="GO:0008168">
    <property type="term" value="F:methyltransferase activity"/>
    <property type="evidence" value="ECO:0007669"/>
    <property type="project" value="UniProtKB-KW"/>
</dbReference>
<sequence>MHGTHDAHHSGHADPSAEMLALQAEIFADHTAKIAAWLPVSTPPRTIVDLGCGTGAGTFALLARFPDARVIAVDSAEDHPSHLQRTADVRGVASRVRLVQADLDAVWPDIGPADLVWVANALHHLADPDRALAEAYRMLTPGGLLAVVELTRFARFLPPDGPEFRPGLEQRCHAAHQHRQAERLPHIGADWAAKLTSAGFRVEDTTSLTIEVSGAGRPAVGAYALMSLRRLRQAVTGLVPAEDLAALDDLVDQDSPRCVCHRPDLAVWAERMAWAARRP</sequence>
<evidence type="ECO:0000313" key="5">
    <source>
        <dbReference type="Proteomes" id="UP000249324"/>
    </source>
</evidence>
<dbReference type="Proteomes" id="UP000249324">
    <property type="component" value="Unassembled WGS sequence"/>
</dbReference>
<evidence type="ECO:0000259" key="3">
    <source>
        <dbReference type="Pfam" id="PF13649"/>
    </source>
</evidence>